<dbReference type="Gene3D" id="3.40.50.150">
    <property type="entry name" value="Vaccinia Virus protein VP39"/>
    <property type="match status" value="1"/>
</dbReference>
<dbReference type="EMBL" id="JAHQIW010000958">
    <property type="protein sequence ID" value="KAJ1350881.1"/>
    <property type="molecule type" value="Genomic_DNA"/>
</dbReference>
<dbReference type="InterPro" id="IPR029063">
    <property type="entry name" value="SAM-dependent_MTases_sf"/>
</dbReference>
<protein>
    <submittedName>
        <fullName evidence="1">Uncharacterized protein</fullName>
    </submittedName>
</protein>
<dbReference type="Proteomes" id="UP001196413">
    <property type="component" value="Unassembled WGS sequence"/>
</dbReference>
<dbReference type="AlphaFoldDB" id="A0AAD5MN36"/>
<comment type="caution">
    <text evidence="1">The sequence shown here is derived from an EMBL/GenBank/DDBJ whole genome shotgun (WGS) entry which is preliminary data.</text>
</comment>
<evidence type="ECO:0000313" key="1">
    <source>
        <dbReference type="EMBL" id="KAJ1350881.1"/>
    </source>
</evidence>
<gene>
    <name evidence="1" type="ORF">KIN20_006792</name>
</gene>
<accession>A0AAD5MN36</accession>
<organism evidence="1 2">
    <name type="scientific">Parelaphostrongylus tenuis</name>
    <name type="common">Meningeal worm</name>
    <dbReference type="NCBI Taxonomy" id="148309"/>
    <lineage>
        <taxon>Eukaryota</taxon>
        <taxon>Metazoa</taxon>
        <taxon>Ecdysozoa</taxon>
        <taxon>Nematoda</taxon>
        <taxon>Chromadorea</taxon>
        <taxon>Rhabditida</taxon>
        <taxon>Rhabditina</taxon>
        <taxon>Rhabditomorpha</taxon>
        <taxon>Strongyloidea</taxon>
        <taxon>Metastrongylidae</taxon>
        <taxon>Parelaphostrongylus</taxon>
    </lineage>
</organism>
<reference evidence="1" key="1">
    <citation type="submission" date="2021-06" db="EMBL/GenBank/DDBJ databases">
        <title>Parelaphostrongylus tenuis whole genome reference sequence.</title>
        <authorList>
            <person name="Garwood T.J."/>
            <person name="Larsen P.A."/>
            <person name="Fountain-Jones N.M."/>
            <person name="Garbe J.R."/>
            <person name="Macchietto M.G."/>
            <person name="Kania S.A."/>
            <person name="Gerhold R.W."/>
            <person name="Richards J.E."/>
            <person name="Wolf T.M."/>
        </authorList>
    </citation>
    <scope>NUCLEOTIDE SEQUENCE</scope>
    <source>
        <strain evidence="1">MNPRO001-30</strain>
        <tissue evidence="1">Meninges</tissue>
    </source>
</reference>
<sequence length="83" mass="9758">MEKVDNQMHIFVVHDIDLINIKHQPIRANAGHLRQQFRFGKKIGSVDDNRVIYPRLLTEWERVVKAGGRLVVMTYDKRSWGES</sequence>
<name>A0AAD5MN36_PARTN</name>
<keyword evidence="2" id="KW-1185">Reference proteome</keyword>
<proteinExistence type="predicted"/>
<evidence type="ECO:0000313" key="2">
    <source>
        <dbReference type="Proteomes" id="UP001196413"/>
    </source>
</evidence>